<accession>A0A0G0M1I8</accession>
<reference evidence="3 4" key="1">
    <citation type="journal article" date="2015" name="Nature">
        <title>rRNA introns, odd ribosomes, and small enigmatic genomes across a large radiation of phyla.</title>
        <authorList>
            <person name="Brown C.T."/>
            <person name="Hug L.A."/>
            <person name="Thomas B.C."/>
            <person name="Sharon I."/>
            <person name="Castelle C.J."/>
            <person name="Singh A."/>
            <person name="Wilkins M.J."/>
            <person name="Williams K.H."/>
            <person name="Banfield J.F."/>
        </authorList>
    </citation>
    <scope>NUCLEOTIDE SEQUENCE [LARGE SCALE GENOMIC DNA]</scope>
</reference>
<name>A0A0G0M1I8_UNCC2</name>
<dbReference type="InterPro" id="IPR003593">
    <property type="entry name" value="AAA+_ATPase"/>
</dbReference>
<dbReference type="InterPro" id="IPR045006">
    <property type="entry name" value="CHLI-like"/>
</dbReference>
<dbReference type="Pfam" id="PF01078">
    <property type="entry name" value="Mg_chelatase"/>
    <property type="match status" value="1"/>
</dbReference>
<dbReference type="PANTHER" id="PTHR32039:SF7">
    <property type="entry name" value="COMPETENCE PROTEIN COMM"/>
    <property type="match status" value="1"/>
</dbReference>
<dbReference type="SUPFAM" id="SSF52540">
    <property type="entry name" value="P-loop containing nucleoside triphosphate hydrolases"/>
    <property type="match status" value="1"/>
</dbReference>
<gene>
    <name evidence="3" type="ORF">UT18_C0012G0017</name>
</gene>
<evidence type="ECO:0000313" key="4">
    <source>
        <dbReference type="Proteomes" id="UP000034207"/>
    </source>
</evidence>
<dbReference type="PATRIC" id="fig|1618345.3.peg.758"/>
<organism evidence="3 4">
    <name type="scientific">candidate division CPR2 bacterium GW2011_GWC2_39_10</name>
    <dbReference type="NCBI Taxonomy" id="1618345"/>
    <lineage>
        <taxon>Bacteria</taxon>
        <taxon>Bacteria division CPR2</taxon>
    </lineage>
</organism>
<dbReference type="InterPro" id="IPR004482">
    <property type="entry name" value="Mg_chelat-rel"/>
</dbReference>
<sequence>MLPVEKRDFISLGSGLDRCAILRKSCLILPTYPNVPFVIGKRILNDITQVFFWQPSIVLKIVPFSVYNLYMALAKIKSATTWGLKIIKMQIEVDLSDGLPAFIIVGLPDKAVEEAKERVRAAIKNSGFRFPQNRITVNLAPADIPKEGPAYDLPIALGIMAASVQVKANFNEILALGELSLDGSLRHTNGILPIILEAEKLKVSEVYVPSSNVKEIPENNLKTFGLSNFKDLIFHLNNEKRLIPERIEPFSGHTENHYLDISAIKGQLHAKRALEIAAAGGHNILFFGPPGSGKTMLAKSLPGILPELSLSEAIEITKIYSVAGTLEENEGLKKTRPFRSPHHTASNISLIGGGKNPKPGEISMSHRGVLFLDELAEFPRTVLEVLRQPLEEGSIVISRAQGSIKYPAKFILVASTNPCPCGNLGDSKKECRCAQSAIIKYQSKISGPLLDRIDLHLEVPRINIEEMQSLKEGESSEIVRERVSFAREIQFKRFASQNILTNSEMTNEDLKTYCVLDKKIQETLKMAAEKMALSARAYHRIIKISRTIADLENSENIREEHVLEALQYRQKNSFTQTHSHL</sequence>
<feature type="domain" description="AAA+ ATPase" evidence="2">
    <location>
        <begin position="280"/>
        <end position="463"/>
    </location>
</feature>
<comment type="similarity">
    <text evidence="1">Belongs to the Mg-chelatase subunits D/I family. ComM subfamily.</text>
</comment>
<dbReference type="InterPro" id="IPR014721">
    <property type="entry name" value="Ribsml_uS5_D2-typ_fold_subgr"/>
</dbReference>
<proteinExistence type="inferred from homology"/>
<evidence type="ECO:0000256" key="1">
    <source>
        <dbReference type="ARBA" id="ARBA00006354"/>
    </source>
</evidence>
<dbReference type="Gene3D" id="3.30.230.10">
    <property type="match status" value="1"/>
</dbReference>
<protein>
    <submittedName>
        <fullName evidence="3">Mg chelatase, subunit ChlI</fullName>
    </submittedName>
</protein>
<dbReference type="InterPro" id="IPR000523">
    <property type="entry name" value="Mg_chelatse_chII-like_cat_dom"/>
</dbReference>
<comment type="caution">
    <text evidence="3">The sequence shown here is derived from an EMBL/GenBank/DDBJ whole genome shotgun (WGS) entry which is preliminary data.</text>
</comment>
<dbReference type="Proteomes" id="UP000034207">
    <property type="component" value="Unassembled WGS sequence"/>
</dbReference>
<dbReference type="PANTHER" id="PTHR32039">
    <property type="entry name" value="MAGNESIUM-CHELATASE SUBUNIT CHLI"/>
    <property type="match status" value="1"/>
</dbReference>
<dbReference type="InterPro" id="IPR027417">
    <property type="entry name" value="P-loop_NTPase"/>
</dbReference>
<dbReference type="Pfam" id="PF13541">
    <property type="entry name" value="ChlI"/>
    <property type="match status" value="1"/>
</dbReference>
<dbReference type="GO" id="GO:0005524">
    <property type="term" value="F:ATP binding"/>
    <property type="evidence" value="ECO:0007669"/>
    <property type="project" value="InterPro"/>
</dbReference>
<dbReference type="InterPro" id="IPR020568">
    <property type="entry name" value="Ribosomal_Su5_D2-typ_SF"/>
</dbReference>
<dbReference type="InterPro" id="IPR025158">
    <property type="entry name" value="Mg_chelat-rel_C"/>
</dbReference>
<dbReference type="PRINTS" id="PR00830">
    <property type="entry name" value="ENDOLAPTASE"/>
</dbReference>
<evidence type="ECO:0000313" key="3">
    <source>
        <dbReference type="EMBL" id="KKQ94165.1"/>
    </source>
</evidence>
<dbReference type="AlphaFoldDB" id="A0A0G0M1I8"/>
<dbReference type="EMBL" id="LBVV01000012">
    <property type="protein sequence ID" value="KKQ94165.1"/>
    <property type="molecule type" value="Genomic_DNA"/>
</dbReference>
<dbReference type="STRING" id="1618345.UT18_C0012G0017"/>
<dbReference type="SUPFAM" id="SSF54211">
    <property type="entry name" value="Ribosomal protein S5 domain 2-like"/>
    <property type="match status" value="1"/>
</dbReference>
<dbReference type="Gene3D" id="3.40.50.300">
    <property type="entry name" value="P-loop containing nucleotide triphosphate hydrolases"/>
    <property type="match status" value="1"/>
</dbReference>
<dbReference type="NCBIfam" id="TIGR00368">
    <property type="entry name" value="YifB family Mg chelatase-like AAA ATPase"/>
    <property type="match status" value="1"/>
</dbReference>
<dbReference type="SMART" id="SM00382">
    <property type="entry name" value="AAA"/>
    <property type="match status" value="1"/>
</dbReference>
<dbReference type="Pfam" id="PF13335">
    <property type="entry name" value="Mg_chelatase_C"/>
    <property type="match status" value="1"/>
</dbReference>
<dbReference type="CDD" id="cd00009">
    <property type="entry name" value="AAA"/>
    <property type="match status" value="1"/>
</dbReference>
<evidence type="ECO:0000259" key="2">
    <source>
        <dbReference type="SMART" id="SM00382"/>
    </source>
</evidence>